<reference evidence="5" key="1">
    <citation type="journal article" date="2019" name="Int. J. Syst. Evol. Microbiol.">
        <title>The Global Catalogue of Microorganisms (GCM) 10K type strain sequencing project: providing services to taxonomists for standard genome sequencing and annotation.</title>
        <authorList>
            <consortium name="The Broad Institute Genomics Platform"/>
            <consortium name="The Broad Institute Genome Sequencing Center for Infectious Disease"/>
            <person name="Wu L."/>
            <person name="Ma J."/>
        </authorList>
    </citation>
    <scope>NUCLEOTIDE SEQUENCE [LARGE SCALE GENOMIC DNA]</scope>
    <source>
        <strain evidence="5">CGMCC 1.7693</strain>
    </source>
</reference>
<evidence type="ECO:0000256" key="2">
    <source>
        <dbReference type="ARBA" id="ARBA00022840"/>
    </source>
</evidence>
<proteinExistence type="predicted"/>
<dbReference type="InterPro" id="IPR027417">
    <property type="entry name" value="P-loop_NTPase"/>
</dbReference>
<dbReference type="CDD" id="cd03214">
    <property type="entry name" value="ABC_Iron-Siderophores_B12_Hemin"/>
    <property type="match status" value="1"/>
</dbReference>
<organism evidence="4 5">
    <name type="scientific">Oceanobacillus neutriphilus</name>
    <dbReference type="NCBI Taxonomy" id="531815"/>
    <lineage>
        <taxon>Bacteria</taxon>
        <taxon>Bacillati</taxon>
        <taxon>Bacillota</taxon>
        <taxon>Bacilli</taxon>
        <taxon>Bacillales</taxon>
        <taxon>Bacillaceae</taxon>
        <taxon>Oceanobacillus</taxon>
    </lineage>
</organism>
<dbReference type="PROSITE" id="PS50893">
    <property type="entry name" value="ABC_TRANSPORTER_2"/>
    <property type="match status" value="1"/>
</dbReference>
<dbReference type="SMART" id="SM00382">
    <property type="entry name" value="AAA"/>
    <property type="match status" value="1"/>
</dbReference>
<dbReference type="EMBL" id="BMLW01000005">
    <property type="protein sequence ID" value="GGP10649.1"/>
    <property type="molecule type" value="Genomic_DNA"/>
</dbReference>
<keyword evidence="1" id="KW-0547">Nucleotide-binding</keyword>
<accession>A0ABQ2NU82</accession>
<dbReference type="PANTHER" id="PTHR42794">
    <property type="entry name" value="HEMIN IMPORT ATP-BINDING PROTEIN HMUV"/>
    <property type="match status" value="1"/>
</dbReference>
<dbReference type="SUPFAM" id="SSF52540">
    <property type="entry name" value="P-loop containing nucleoside triphosphate hydrolases"/>
    <property type="match status" value="1"/>
</dbReference>
<evidence type="ECO:0000313" key="5">
    <source>
        <dbReference type="Proteomes" id="UP000641206"/>
    </source>
</evidence>
<dbReference type="InterPro" id="IPR017871">
    <property type="entry name" value="ABC_transporter-like_CS"/>
</dbReference>
<dbReference type="InterPro" id="IPR003439">
    <property type="entry name" value="ABC_transporter-like_ATP-bd"/>
</dbReference>
<comment type="caution">
    <text evidence="4">The sequence shown here is derived from an EMBL/GenBank/DDBJ whole genome shotgun (WGS) entry which is preliminary data.</text>
</comment>
<protein>
    <submittedName>
        <fullName evidence="4">ABC transporter</fullName>
    </submittedName>
</protein>
<dbReference type="InterPro" id="IPR003593">
    <property type="entry name" value="AAA+_ATPase"/>
</dbReference>
<sequence length="254" mass="28664">MNLTVENVDIFLGAKKIVKGIDLHVANHSFAALLGPNGSGKSTLLKSIYRVLEPRSGTIYLDDLKMKNIPVKEIAQHISVVSQFQSNSFDFTVKEIVLMGRTPHLRALERESSADYQLVDEALHKTGLYELKDRSISKLSGGEKQRVVLARAIVQSPTLMILDEPSNHLDIKYQLEILHIIKKLGINALAALHDISLAAQFCDYIYFIKEGEIKHHGKPKEVITKEILKEIYEVECEVYEDSRTNNISISYYSI</sequence>
<keyword evidence="5" id="KW-1185">Reference proteome</keyword>
<evidence type="ECO:0000256" key="1">
    <source>
        <dbReference type="ARBA" id="ARBA00022741"/>
    </source>
</evidence>
<dbReference type="Gene3D" id="3.40.50.300">
    <property type="entry name" value="P-loop containing nucleotide triphosphate hydrolases"/>
    <property type="match status" value="1"/>
</dbReference>
<dbReference type="Pfam" id="PF00005">
    <property type="entry name" value="ABC_tran"/>
    <property type="match status" value="1"/>
</dbReference>
<name>A0ABQ2NU82_9BACI</name>
<feature type="domain" description="ABC transporter" evidence="3">
    <location>
        <begin position="3"/>
        <end position="235"/>
    </location>
</feature>
<evidence type="ECO:0000259" key="3">
    <source>
        <dbReference type="PROSITE" id="PS50893"/>
    </source>
</evidence>
<keyword evidence="2" id="KW-0067">ATP-binding</keyword>
<dbReference type="Proteomes" id="UP000641206">
    <property type="component" value="Unassembled WGS sequence"/>
</dbReference>
<evidence type="ECO:0000313" key="4">
    <source>
        <dbReference type="EMBL" id="GGP10649.1"/>
    </source>
</evidence>
<dbReference type="PANTHER" id="PTHR42794:SF2">
    <property type="entry name" value="ABC TRANSPORTER ATP-BINDING PROTEIN"/>
    <property type="match status" value="1"/>
</dbReference>
<gene>
    <name evidence="4" type="ORF">GCM10011346_19620</name>
</gene>
<dbReference type="PROSITE" id="PS00211">
    <property type="entry name" value="ABC_TRANSPORTER_1"/>
    <property type="match status" value="1"/>
</dbReference>
<dbReference type="RefSeq" id="WP_188734258.1">
    <property type="nucleotide sequence ID" value="NZ_BMLW01000005.1"/>
</dbReference>